<dbReference type="AlphaFoldDB" id="A0A9X3ZGI1"/>
<sequence length="371" mass="40917">MERFPSLTATIITGSGLSGEYAAHPRIRYFEIDQVEKLPDGNYRSVDTSQSFEQAIASRKRAINEFLQHQPADIFIADKEPLGLSGELSDALKILKAKGTTLVLGLRDVLDEAVKLDLEWKEKGITDAIEAFYDHIWIYGSPDFYDPLQGLELPSSVVSRCSYTGYLYQPHPEFEQLAPEGLPDDYLLVTAGGGGDGDFLMNAVLSAYEADPSISCPAVLLLGPFSDSAHEREIRSRAQRIMGTAVIGFNSEPETLILHARAIIGMCGYNTFCEVIARNKEVLFVPRQTPRLEQSIRAERAKELGLCEVVKGEQADDPASFADDIRSLIQSTERPKPGHNLDMSGLQRIGEKVEAILAARNHPSLEVEHVG</sequence>
<reference evidence="1" key="1">
    <citation type="submission" date="2022-11" db="EMBL/GenBank/DDBJ databases">
        <title>Draft genome sequence of Hoeflea poritis E7-10 and Hoeflea prorocentri PM5-8, separated from scleractinian coral Porites lutea and marine dinoflagellate.</title>
        <authorList>
            <person name="Zhang G."/>
            <person name="Wei Q."/>
            <person name="Cai L."/>
        </authorList>
    </citation>
    <scope>NUCLEOTIDE SEQUENCE</scope>
    <source>
        <strain evidence="1">PM5-8</strain>
    </source>
</reference>
<organism evidence="1 2">
    <name type="scientific">Hoeflea prorocentri</name>
    <dbReference type="NCBI Taxonomy" id="1922333"/>
    <lineage>
        <taxon>Bacteria</taxon>
        <taxon>Pseudomonadati</taxon>
        <taxon>Pseudomonadota</taxon>
        <taxon>Alphaproteobacteria</taxon>
        <taxon>Hyphomicrobiales</taxon>
        <taxon>Rhizobiaceae</taxon>
        <taxon>Hoeflea</taxon>
    </lineage>
</organism>
<gene>
    <name evidence="1" type="ORF">OQ273_08475</name>
</gene>
<keyword evidence="2" id="KW-1185">Reference proteome</keyword>
<proteinExistence type="predicted"/>
<evidence type="ECO:0008006" key="3">
    <source>
        <dbReference type="Google" id="ProtNLM"/>
    </source>
</evidence>
<accession>A0A9X3ZGI1</accession>
<dbReference type="Gene3D" id="3.40.50.2000">
    <property type="entry name" value="Glycogen Phosphorylase B"/>
    <property type="match status" value="1"/>
</dbReference>
<dbReference type="SUPFAM" id="SSF53756">
    <property type="entry name" value="UDP-Glycosyltransferase/glycogen phosphorylase"/>
    <property type="match status" value="1"/>
</dbReference>
<protein>
    <recommendedName>
        <fullName evidence="3">Glycosyl transferase family 28 C-terminal domain-containing protein</fullName>
    </recommendedName>
</protein>
<name>A0A9X3ZGI1_9HYPH</name>
<dbReference type="Proteomes" id="UP001151234">
    <property type="component" value="Unassembled WGS sequence"/>
</dbReference>
<dbReference type="EMBL" id="JAPJZI010000001">
    <property type="protein sequence ID" value="MDA5398602.1"/>
    <property type="molecule type" value="Genomic_DNA"/>
</dbReference>
<dbReference type="RefSeq" id="WP_267990013.1">
    <property type="nucleotide sequence ID" value="NZ_JAPJZI010000001.1"/>
</dbReference>
<evidence type="ECO:0000313" key="2">
    <source>
        <dbReference type="Proteomes" id="UP001151234"/>
    </source>
</evidence>
<evidence type="ECO:0000313" key="1">
    <source>
        <dbReference type="EMBL" id="MDA5398602.1"/>
    </source>
</evidence>
<comment type="caution">
    <text evidence="1">The sequence shown here is derived from an EMBL/GenBank/DDBJ whole genome shotgun (WGS) entry which is preliminary data.</text>
</comment>